<dbReference type="SFLD" id="SFLDG01129">
    <property type="entry name" value="C1.5:_HAD__Beta-PGM__Phosphata"/>
    <property type="match status" value="1"/>
</dbReference>
<evidence type="ECO:0000256" key="1">
    <source>
        <dbReference type="ARBA" id="ARBA00007958"/>
    </source>
</evidence>
<dbReference type="PANTHER" id="PTHR43434:SF1">
    <property type="entry name" value="PHOSPHOGLYCOLATE PHOSPHATASE"/>
    <property type="match status" value="1"/>
</dbReference>
<dbReference type="InterPro" id="IPR036412">
    <property type="entry name" value="HAD-like_sf"/>
</dbReference>
<comment type="similarity">
    <text evidence="1">Belongs to the HAD-like hydrolase superfamily.</text>
</comment>
<dbReference type="NCBIfam" id="TIGR01549">
    <property type="entry name" value="HAD-SF-IA-v1"/>
    <property type="match status" value="1"/>
</dbReference>
<dbReference type="SFLD" id="SFLDG01135">
    <property type="entry name" value="C1.5.6:_HAD__Beta-PGM__Phospha"/>
    <property type="match status" value="1"/>
</dbReference>
<dbReference type="InterPro" id="IPR023198">
    <property type="entry name" value="PGP-like_dom2"/>
</dbReference>
<dbReference type="GO" id="GO:0006281">
    <property type="term" value="P:DNA repair"/>
    <property type="evidence" value="ECO:0007669"/>
    <property type="project" value="TreeGrafter"/>
</dbReference>
<dbReference type="Pfam" id="PF13419">
    <property type="entry name" value="HAD_2"/>
    <property type="match status" value="1"/>
</dbReference>
<proteinExistence type="inferred from homology"/>
<accession>A0A7C3J485</accession>
<dbReference type="InterPro" id="IPR041492">
    <property type="entry name" value="HAD_2"/>
</dbReference>
<reference evidence="2" key="1">
    <citation type="journal article" date="2020" name="mSystems">
        <title>Genome- and Community-Level Interaction Insights into Carbon Utilization and Element Cycling Functions of Hydrothermarchaeota in Hydrothermal Sediment.</title>
        <authorList>
            <person name="Zhou Z."/>
            <person name="Liu Y."/>
            <person name="Xu W."/>
            <person name="Pan J."/>
            <person name="Luo Z.H."/>
            <person name="Li M."/>
        </authorList>
    </citation>
    <scope>NUCLEOTIDE SEQUENCE [LARGE SCALE GENOMIC DNA]</scope>
    <source>
        <strain evidence="2">SpSt-468</strain>
    </source>
</reference>
<dbReference type="InterPro" id="IPR006439">
    <property type="entry name" value="HAD-SF_hydro_IA"/>
</dbReference>
<comment type="caution">
    <text evidence="2">The sequence shown here is derived from an EMBL/GenBank/DDBJ whole genome shotgun (WGS) entry which is preliminary data.</text>
</comment>
<gene>
    <name evidence="2" type="ORF">ENS19_07780</name>
</gene>
<dbReference type="SUPFAM" id="SSF56784">
    <property type="entry name" value="HAD-like"/>
    <property type="match status" value="1"/>
</dbReference>
<keyword evidence="2" id="KW-0378">Hydrolase</keyword>
<dbReference type="SFLD" id="SFLDS00003">
    <property type="entry name" value="Haloacid_Dehalogenase"/>
    <property type="match status" value="1"/>
</dbReference>
<dbReference type="GO" id="GO:0008967">
    <property type="term" value="F:phosphoglycolate phosphatase activity"/>
    <property type="evidence" value="ECO:0007669"/>
    <property type="project" value="TreeGrafter"/>
</dbReference>
<dbReference type="InterPro" id="IPR023214">
    <property type="entry name" value="HAD_sf"/>
</dbReference>
<dbReference type="InterPro" id="IPR050155">
    <property type="entry name" value="HAD-like_hydrolase_sf"/>
</dbReference>
<dbReference type="AlphaFoldDB" id="A0A7C3J485"/>
<dbReference type="Gene3D" id="3.40.50.1000">
    <property type="entry name" value="HAD superfamily/HAD-like"/>
    <property type="match status" value="1"/>
</dbReference>
<organism evidence="2">
    <name type="scientific">Candidatus Methanomethylicus mesodigestus</name>
    <dbReference type="NCBI Taxonomy" id="1867258"/>
    <lineage>
        <taxon>Archaea</taxon>
        <taxon>Thermoproteota</taxon>
        <taxon>Methanosuratincolia</taxon>
        <taxon>Candidatus Methanomethylicales</taxon>
        <taxon>Candidatus Methanomethylicaceae</taxon>
        <taxon>Candidatus Methanomethylicus</taxon>
    </lineage>
</organism>
<dbReference type="NCBIfam" id="TIGR01509">
    <property type="entry name" value="HAD-SF-IA-v3"/>
    <property type="match status" value="1"/>
</dbReference>
<dbReference type="FunFam" id="3.40.50.1000:FF:000022">
    <property type="entry name" value="Phosphoglycolate phosphatase"/>
    <property type="match status" value="1"/>
</dbReference>
<dbReference type="Gene3D" id="1.10.150.240">
    <property type="entry name" value="Putative phosphatase, domain 2"/>
    <property type="match status" value="1"/>
</dbReference>
<name>A0A7C3J485_9CREN</name>
<sequence length="227" mass="25111">MINGVLFDLDGTLLDCIRPMERAFVEITSRLGVKLTEESRVNVAENLRSILIKRSSPFAGIAFLYRLVRYVGLSPHKQLLLIMLASKRLKEIANNSPLFPGVQEILEVLHSKGIKMGIVTTRSEKEATQILERFSIEKYFGTVVTRDDTERGKPHPDPVILAMKRLNLNAKETVMIGDMPTDIEAGKLAGTKTIGLLLGIFNKELASKNPDALTDSIASLPTLIEAL</sequence>
<protein>
    <submittedName>
        <fullName evidence="2">HAD family hydrolase</fullName>
    </submittedName>
</protein>
<dbReference type="PANTHER" id="PTHR43434">
    <property type="entry name" value="PHOSPHOGLYCOLATE PHOSPHATASE"/>
    <property type="match status" value="1"/>
</dbReference>
<evidence type="ECO:0000313" key="2">
    <source>
        <dbReference type="EMBL" id="HFK21156.1"/>
    </source>
</evidence>
<dbReference type="GO" id="GO:0005829">
    <property type="term" value="C:cytosol"/>
    <property type="evidence" value="ECO:0007669"/>
    <property type="project" value="TreeGrafter"/>
</dbReference>
<dbReference type="PRINTS" id="PR00413">
    <property type="entry name" value="HADHALOGNASE"/>
</dbReference>
<dbReference type="EMBL" id="DSTX01000013">
    <property type="protein sequence ID" value="HFK21156.1"/>
    <property type="molecule type" value="Genomic_DNA"/>
</dbReference>